<dbReference type="EMBL" id="SRPW01001969">
    <property type="protein sequence ID" value="KAG5997300.1"/>
    <property type="molecule type" value="Genomic_DNA"/>
</dbReference>
<name>A0A9P7N8I9_9HYPO</name>
<proteinExistence type="predicted"/>
<dbReference type="Proteomes" id="UP000748025">
    <property type="component" value="Unassembled WGS sequence"/>
</dbReference>
<organism evidence="2 3">
    <name type="scientific">Claviceps pusilla</name>
    <dbReference type="NCBI Taxonomy" id="123648"/>
    <lineage>
        <taxon>Eukaryota</taxon>
        <taxon>Fungi</taxon>
        <taxon>Dikarya</taxon>
        <taxon>Ascomycota</taxon>
        <taxon>Pezizomycotina</taxon>
        <taxon>Sordariomycetes</taxon>
        <taxon>Hypocreomycetidae</taxon>
        <taxon>Hypocreales</taxon>
        <taxon>Clavicipitaceae</taxon>
        <taxon>Claviceps</taxon>
    </lineage>
</organism>
<feature type="compositionally biased region" description="Polar residues" evidence="1">
    <location>
        <begin position="30"/>
        <end position="40"/>
    </location>
</feature>
<feature type="region of interest" description="Disordered" evidence="1">
    <location>
        <begin position="106"/>
        <end position="128"/>
    </location>
</feature>
<gene>
    <name evidence="2" type="ORF">E4U43_002678</name>
</gene>
<feature type="region of interest" description="Disordered" evidence="1">
    <location>
        <begin position="23"/>
        <end position="75"/>
    </location>
</feature>
<sequence>MDPINSSQKPHPLDHAIVQTLEHSVHDETSTATDQGTRGATWTAPDGDDNDKEKENESGGHGAGESSPWATDICERMPMSHLLDDDAENMPSGSYESWITPSSAFSNLQIPSTSSGPEAADGDAGLVSRGTDADEKLRAVLRAIRRPGRPRGLTVAVDEEAVDACSTAEAEWEDVQVLDCSDEVWEQILGTGDAFSIWEDGQTVEGGGEGDMKS</sequence>
<dbReference type="OrthoDB" id="4960811at2759"/>
<dbReference type="AlphaFoldDB" id="A0A9P7N8I9"/>
<evidence type="ECO:0000256" key="1">
    <source>
        <dbReference type="SAM" id="MobiDB-lite"/>
    </source>
</evidence>
<comment type="caution">
    <text evidence="2">The sequence shown here is derived from an EMBL/GenBank/DDBJ whole genome shotgun (WGS) entry which is preliminary data.</text>
</comment>
<reference evidence="2" key="1">
    <citation type="journal article" date="2020" name="bioRxiv">
        <title>Whole genome comparisons of ergot fungi reveals the divergence and evolution of species within the genus Claviceps are the result of varying mechanisms driving genome evolution and host range expansion.</title>
        <authorList>
            <person name="Wyka S.A."/>
            <person name="Mondo S.J."/>
            <person name="Liu M."/>
            <person name="Dettman J."/>
            <person name="Nalam V."/>
            <person name="Broders K.D."/>
        </authorList>
    </citation>
    <scope>NUCLEOTIDE SEQUENCE</scope>
    <source>
        <strain evidence="2">CCC 602</strain>
    </source>
</reference>
<protein>
    <submittedName>
        <fullName evidence="2">Uncharacterized protein</fullName>
    </submittedName>
</protein>
<evidence type="ECO:0000313" key="3">
    <source>
        <dbReference type="Proteomes" id="UP000748025"/>
    </source>
</evidence>
<keyword evidence="3" id="KW-1185">Reference proteome</keyword>
<evidence type="ECO:0000313" key="2">
    <source>
        <dbReference type="EMBL" id="KAG5997300.1"/>
    </source>
</evidence>
<accession>A0A9P7N8I9</accession>
<feature type="compositionally biased region" description="Polar residues" evidence="1">
    <location>
        <begin position="106"/>
        <end position="116"/>
    </location>
</feature>